<keyword evidence="1" id="KW-0479">Metal-binding</keyword>
<evidence type="ECO:0000256" key="3">
    <source>
        <dbReference type="ARBA" id="ARBA00022833"/>
    </source>
</evidence>
<dbReference type="Gene3D" id="1.20.120.910">
    <property type="entry name" value="DksA, coiled-coil domain"/>
    <property type="match status" value="1"/>
</dbReference>
<reference evidence="6 7" key="1">
    <citation type="submission" date="2016-09" db="EMBL/GenBank/DDBJ databases">
        <title>Xenorhabdus thuongxuanensis sp. nov. and Xenorhabdus eapokensis sp. nov., isolated from Steinernema species.</title>
        <authorList>
            <person name="Kaempfer P."/>
            <person name="Tobias N.J."/>
            <person name="Phan Ke L."/>
            <person name="Bode H.B."/>
            <person name="Glaeser S.P."/>
        </authorList>
    </citation>
    <scope>NUCLEOTIDE SEQUENCE [LARGE SCALE GENOMIC DNA]</scope>
    <source>
        <strain evidence="6 7">DL20</strain>
    </source>
</reference>
<dbReference type="OrthoDB" id="962301at2"/>
<dbReference type="EMBL" id="MKGQ01000007">
    <property type="protein sequence ID" value="OKP03908.1"/>
    <property type="molecule type" value="Genomic_DNA"/>
</dbReference>
<evidence type="ECO:0000256" key="1">
    <source>
        <dbReference type="ARBA" id="ARBA00022723"/>
    </source>
</evidence>
<organism evidence="6 7">
    <name type="scientific">Xenorhabdus eapokensis</name>
    <dbReference type="NCBI Taxonomy" id="1873482"/>
    <lineage>
        <taxon>Bacteria</taxon>
        <taxon>Pseudomonadati</taxon>
        <taxon>Pseudomonadota</taxon>
        <taxon>Gammaproteobacteria</taxon>
        <taxon>Enterobacterales</taxon>
        <taxon>Morganellaceae</taxon>
        <taxon>Xenorhabdus</taxon>
    </lineage>
</organism>
<evidence type="ECO:0000313" key="6">
    <source>
        <dbReference type="EMBL" id="OKP03908.1"/>
    </source>
</evidence>
<feature type="zinc finger region" description="dksA C4-type" evidence="4">
    <location>
        <begin position="35"/>
        <end position="59"/>
    </location>
</feature>
<keyword evidence="7" id="KW-1185">Reference proteome</keyword>
<proteinExistence type="predicted"/>
<evidence type="ECO:0000256" key="2">
    <source>
        <dbReference type="ARBA" id="ARBA00022771"/>
    </source>
</evidence>
<evidence type="ECO:0000313" key="7">
    <source>
        <dbReference type="Proteomes" id="UP000186268"/>
    </source>
</evidence>
<evidence type="ECO:0000256" key="4">
    <source>
        <dbReference type="PROSITE-ProRule" id="PRU00510"/>
    </source>
</evidence>
<dbReference type="InterPro" id="IPR000962">
    <property type="entry name" value="Znf_DskA_TraR"/>
</dbReference>
<gene>
    <name evidence="6" type="ORF">Xedl_01426</name>
</gene>
<dbReference type="Pfam" id="PF01258">
    <property type="entry name" value="zf-dskA_traR"/>
    <property type="match status" value="1"/>
</dbReference>
<dbReference type="Proteomes" id="UP000186268">
    <property type="component" value="Unassembled WGS sequence"/>
</dbReference>
<dbReference type="RefSeq" id="WP_074023122.1">
    <property type="nucleotide sequence ID" value="NZ_CAWNAG010000180.1"/>
</dbReference>
<comment type="caution">
    <text evidence="6">The sequence shown here is derived from an EMBL/GenBank/DDBJ whole genome shotgun (WGS) entry which is preliminary data.</text>
</comment>
<name>A0A1Q5TUJ1_9GAMM</name>
<dbReference type="GO" id="GO:1900378">
    <property type="term" value="P:positive regulation of secondary metabolite biosynthetic process"/>
    <property type="evidence" value="ECO:0007669"/>
    <property type="project" value="TreeGrafter"/>
</dbReference>
<dbReference type="PANTHER" id="PTHR38777">
    <property type="entry name" value="FELS-2 PROPHAGE PROTEIN"/>
    <property type="match status" value="1"/>
</dbReference>
<dbReference type="PANTHER" id="PTHR38777:SF1">
    <property type="entry name" value="DNAK SUPPRESSOR PROTEIN"/>
    <property type="match status" value="1"/>
</dbReference>
<dbReference type="AlphaFoldDB" id="A0A1Q5TUJ1"/>
<evidence type="ECO:0000259" key="5">
    <source>
        <dbReference type="Pfam" id="PF01258"/>
    </source>
</evidence>
<keyword evidence="2" id="KW-0863">Zinc-finger</keyword>
<dbReference type="STRING" id="1873482.Xedl_01426"/>
<dbReference type="GO" id="GO:0008270">
    <property type="term" value="F:zinc ion binding"/>
    <property type="evidence" value="ECO:0007669"/>
    <property type="project" value="UniProtKB-KW"/>
</dbReference>
<accession>A0A1Q5TUJ1</accession>
<sequence length="73" mass="8140">MSRELDRACEHAAEILECRIAAHVNRPVGVSAFACEDCGQPIPAQRRRIVAGVTRCATCQSVFELKQKHYRSV</sequence>
<keyword evidence="3" id="KW-0862">Zinc</keyword>
<protein>
    <recommendedName>
        <fullName evidence="5">Zinc finger DksA/TraR C4-type domain-containing protein</fullName>
    </recommendedName>
</protein>
<feature type="domain" description="Zinc finger DksA/TraR C4-type" evidence="5">
    <location>
        <begin position="30"/>
        <end position="64"/>
    </location>
</feature>
<dbReference type="SUPFAM" id="SSF57716">
    <property type="entry name" value="Glucocorticoid receptor-like (DNA-binding domain)"/>
    <property type="match status" value="1"/>
</dbReference>
<dbReference type="PROSITE" id="PS51128">
    <property type="entry name" value="ZF_DKSA_2"/>
    <property type="match status" value="1"/>
</dbReference>